<dbReference type="KEGG" id="azz:DEW08_22340"/>
<evidence type="ECO:0000313" key="1">
    <source>
        <dbReference type="EMBL" id="AWK89259.1"/>
    </source>
</evidence>
<dbReference type="InterPro" id="IPR015942">
    <property type="entry name" value="Asp/Glu/hydantoin_racemase"/>
</dbReference>
<geneLocation type="plasmid" evidence="1 2">
    <name>unnamed1</name>
</geneLocation>
<name>A0A2S2CXQ9_9PROT</name>
<organism evidence="1 2">
    <name type="scientific">Azospirillum thermophilum</name>
    <dbReference type="NCBI Taxonomy" id="2202148"/>
    <lineage>
        <taxon>Bacteria</taxon>
        <taxon>Pseudomonadati</taxon>
        <taxon>Pseudomonadota</taxon>
        <taxon>Alphaproteobacteria</taxon>
        <taxon>Rhodospirillales</taxon>
        <taxon>Azospirillaceae</taxon>
        <taxon>Azospirillum</taxon>
    </lineage>
</organism>
<reference evidence="2" key="1">
    <citation type="submission" date="2018-05" db="EMBL/GenBank/DDBJ databases">
        <title>Azospirillum thermophila sp. nov., a novel isolated from hot spring.</title>
        <authorList>
            <person name="Zhao Z."/>
        </authorList>
    </citation>
    <scope>NUCLEOTIDE SEQUENCE [LARGE SCALE GENOMIC DNA]</scope>
    <source>
        <strain evidence="2">CFH 70021</strain>
        <plasmid evidence="2">unnamed1</plasmid>
    </source>
</reference>
<evidence type="ECO:0000313" key="2">
    <source>
        <dbReference type="Proteomes" id="UP000245629"/>
    </source>
</evidence>
<dbReference type="Proteomes" id="UP000245629">
    <property type="component" value="Plasmid unnamed1"/>
</dbReference>
<dbReference type="GO" id="GO:0047661">
    <property type="term" value="F:amino-acid racemase activity"/>
    <property type="evidence" value="ECO:0007669"/>
    <property type="project" value="InterPro"/>
</dbReference>
<dbReference type="AlphaFoldDB" id="A0A2S2CXQ9"/>
<keyword evidence="2" id="KW-1185">Reference proteome</keyword>
<keyword evidence="1" id="KW-0614">Plasmid</keyword>
<dbReference type="Pfam" id="PF01177">
    <property type="entry name" value="Asp_Glu_race"/>
    <property type="match status" value="1"/>
</dbReference>
<gene>
    <name evidence="1" type="ORF">DEW08_22340</name>
</gene>
<dbReference type="OrthoDB" id="6497321at2"/>
<sequence>MRIACLHTAASNLAVFDGALQPAGPPPVELCHELRADLLAEAERAGGLTGAIRGATVAALDRLRAGADAVLLTCSTLGPSVEAFAGSPTPVLRVDEALAREAVRGGGRVVALCAVETTLAPTLALFRRHAAGSAAEVEARLVPRAWDAFRAGDLAGYHALVAAAADRALQEGATRVALAQASMAGAARLVRSGPAPLTSPAAGLRAAVAAAMDLAGGRTAAGRMAGG</sequence>
<dbReference type="EMBL" id="CP029356">
    <property type="protein sequence ID" value="AWK89259.1"/>
    <property type="molecule type" value="Genomic_DNA"/>
</dbReference>
<protein>
    <submittedName>
        <fullName evidence="1">Asp/Glu racemase</fullName>
    </submittedName>
</protein>
<proteinExistence type="predicted"/>
<accession>A0A2S2CXQ9</accession>